<evidence type="ECO:0000313" key="6">
    <source>
        <dbReference type="Proteomes" id="UP000293142"/>
    </source>
</evidence>
<evidence type="ECO:0000313" key="5">
    <source>
        <dbReference type="EMBL" id="TBL70292.1"/>
    </source>
</evidence>
<dbReference type="GO" id="GO:0003700">
    <property type="term" value="F:DNA-binding transcription factor activity"/>
    <property type="evidence" value="ECO:0007669"/>
    <property type="project" value="InterPro"/>
</dbReference>
<dbReference type="OrthoDB" id="9782299at2"/>
<proteinExistence type="predicted"/>
<protein>
    <submittedName>
        <fullName evidence="5">FadR family transcriptional regulator</fullName>
    </submittedName>
</protein>
<dbReference type="PANTHER" id="PTHR43537">
    <property type="entry name" value="TRANSCRIPTIONAL REGULATOR, GNTR FAMILY"/>
    <property type="match status" value="1"/>
</dbReference>
<accession>A0A4Q9DEU8</accession>
<dbReference type="CDD" id="cd07377">
    <property type="entry name" value="WHTH_GntR"/>
    <property type="match status" value="1"/>
</dbReference>
<dbReference type="Pfam" id="PF00392">
    <property type="entry name" value="GntR"/>
    <property type="match status" value="1"/>
</dbReference>
<evidence type="ECO:0000256" key="2">
    <source>
        <dbReference type="ARBA" id="ARBA00023125"/>
    </source>
</evidence>
<dbReference type="Gene3D" id="1.10.10.10">
    <property type="entry name" value="Winged helix-like DNA-binding domain superfamily/Winged helix DNA-binding domain"/>
    <property type="match status" value="1"/>
</dbReference>
<dbReference type="Proteomes" id="UP000293142">
    <property type="component" value="Unassembled WGS sequence"/>
</dbReference>
<dbReference type="EMBL" id="SIRE01000033">
    <property type="protein sequence ID" value="TBL70292.1"/>
    <property type="molecule type" value="Genomic_DNA"/>
</dbReference>
<keyword evidence="2" id="KW-0238">DNA-binding</keyword>
<keyword evidence="3" id="KW-0804">Transcription</keyword>
<dbReference type="RefSeq" id="WP_131018012.1">
    <property type="nucleotide sequence ID" value="NZ_SIRE01000033.1"/>
</dbReference>
<sequence length="247" mass="27308">MATDETIPFKFNPIERKTIVTEITKNLLDYLLSGQVKPGDKIPTERSLSEALGVGRSSLREALKALTVLGLLEVRQGDGTYLKRADSDLLPQVIEWGLLLGEKQTLHLIEAREKIELMLAGMAAERRQENEVLELKQILERMRNSTGNSKEFVEADVAFHLKLAEMANNTVLRDILSSIQALLRAWIRSVIEAAGNAQFSYDEHLPIYLAVEKGDAQAAVEAMASHMNSASSRLKLNLAAAGNESLN</sequence>
<dbReference type="Gene3D" id="1.20.120.530">
    <property type="entry name" value="GntR ligand-binding domain-like"/>
    <property type="match status" value="1"/>
</dbReference>
<reference evidence="5 6" key="1">
    <citation type="submission" date="2019-02" db="EMBL/GenBank/DDBJ databases">
        <title>Paenibacillus sp. nov., isolated from surface-sterilized tissue of Thalictrum simplex L.</title>
        <authorList>
            <person name="Tuo L."/>
        </authorList>
    </citation>
    <scope>NUCLEOTIDE SEQUENCE [LARGE SCALE GENOMIC DNA]</scope>
    <source>
        <strain evidence="5 6">N2SHLJ1</strain>
    </source>
</reference>
<evidence type="ECO:0000256" key="1">
    <source>
        <dbReference type="ARBA" id="ARBA00023015"/>
    </source>
</evidence>
<keyword evidence="6" id="KW-1185">Reference proteome</keyword>
<keyword evidence="1" id="KW-0805">Transcription regulation</keyword>
<dbReference type="PROSITE" id="PS50949">
    <property type="entry name" value="HTH_GNTR"/>
    <property type="match status" value="1"/>
</dbReference>
<dbReference type="GO" id="GO:0003677">
    <property type="term" value="F:DNA binding"/>
    <property type="evidence" value="ECO:0007669"/>
    <property type="project" value="UniProtKB-KW"/>
</dbReference>
<dbReference type="PRINTS" id="PR00035">
    <property type="entry name" value="HTHGNTR"/>
</dbReference>
<comment type="caution">
    <text evidence="5">The sequence shown here is derived from an EMBL/GenBank/DDBJ whole genome shotgun (WGS) entry which is preliminary data.</text>
</comment>
<feature type="domain" description="HTH gntR-type" evidence="4">
    <location>
        <begin position="17"/>
        <end position="85"/>
    </location>
</feature>
<dbReference type="InterPro" id="IPR000524">
    <property type="entry name" value="Tscrpt_reg_HTH_GntR"/>
</dbReference>
<dbReference type="SMART" id="SM00345">
    <property type="entry name" value="HTH_GNTR"/>
    <property type="match status" value="1"/>
</dbReference>
<dbReference type="PANTHER" id="PTHR43537:SF5">
    <property type="entry name" value="UXU OPERON TRANSCRIPTIONAL REGULATOR"/>
    <property type="match status" value="1"/>
</dbReference>
<dbReference type="SMART" id="SM00895">
    <property type="entry name" value="FCD"/>
    <property type="match status" value="1"/>
</dbReference>
<dbReference type="InterPro" id="IPR011711">
    <property type="entry name" value="GntR_C"/>
</dbReference>
<evidence type="ECO:0000259" key="4">
    <source>
        <dbReference type="PROSITE" id="PS50949"/>
    </source>
</evidence>
<organism evidence="5 6">
    <name type="scientific">Paenibacillus thalictri</name>
    <dbReference type="NCBI Taxonomy" id="2527873"/>
    <lineage>
        <taxon>Bacteria</taxon>
        <taxon>Bacillati</taxon>
        <taxon>Bacillota</taxon>
        <taxon>Bacilli</taxon>
        <taxon>Bacillales</taxon>
        <taxon>Paenibacillaceae</taxon>
        <taxon>Paenibacillus</taxon>
    </lineage>
</organism>
<dbReference type="InterPro" id="IPR036390">
    <property type="entry name" value="WH_DNA-bd_sf"/>
</dbReference>
<dbReference type="SUPFAM" id="SSF46785">
    <property type="entry name" value="Winged helix' DNA-binding domain"/>
    <property type="match status" value="1"/>
</dbReference>
<gene>
    <name evidence="5" type="ORF">EYB31_33800</name>
</gene>
<name>A0A4Q9DEU8_9BACL</name>
<dbReference type="Pfam" id="PF07729">
    <property type="entry name" value="FCD"/>
    <property type="match status" value="1"/>
</dbReference>
<dbReference type="SUPFAM" id="SSF48008">
    <property type="entry name" value="GntR ligand-binding domain-like"/>
    <property type="match status" value="1"/>
</dbReference>
<evidence type="ECO:0000256" key="3">
    <source>
        <dbReference type="ARBA" id="ARBA00023163"/>
    </source>
</evidence>
<dbReference type="InterPro" id="IPR008920">
    <property type="entry name" value="TF_FadR/GntR_C"/>
</dbReference>
<dbReference type="AlphaFoldDB" id="A0A4Q9DEU8"/>
<dbReference type="InterPro" id="IPR036388">
    <property type="entry name" value="WH-like_DNA-bd_sf"/>
</dbReference>